<sequence length="61" mass="7144">MERLTMGVKIERGRRSGRVNGSCLLVWLPRSFSTMTRSHIHSGDYLKILYRFRNLYGGLKE</sequence>
<proteinExistence type="predicted"/>
<protein>
    <submittedName>
        <fullName evidence="1">Uncharacterized protein</fullName>
    </submittedName>
</protein>
<organism evidence="1 2">
    <name type="scientific">Portunus trituberculatus</name>
    <name type="common">Swimming crab</name>
    <name type="synonym">Neptunus trituberculatus</name>
    <dbReference type="NCBI Taxonomy" id="210409"/>
    <lineage>
        <taxon>Eukaryota</taxon>
        <taxon>Metazoa</taxon>
        <taxon>Ecdysozoa</taxon>
        <taxon>Arthropoda</taxon>
        <taxon>Crustacea</taxon>
        <taxon>Multicrustacea</taxon>
        <taxon>Malacostraca</taxon>
        <taxon>Eumalacostraca</taxon>
        <taxon>Eucarida</taxon>
        <taxon>Decapoda</taxon>
        <taxon>Pleocyemata</taxon>
        <taxon>Brachyura</taxon>
        <taxon>Eubrachyura</taxon>
        <taxon>Portunoidea</taxon>
        <taxon>Portunidae</taxon>
        <taxon>Portuninae</taxon>
        <taxon>Portunus</taxon>
    </lineage>
</organism>
<accession>A0A5B7HB48</accession>
<dbReference type="Proteomes" id="UP000324222">
    <property type="component" value="Unassembled WGS sequence"/>
</dbReference>
<reference evidence="1 2" key="1">
    <citation type="submission" date="2019-05" db="EMBL/GenBank/DDBJ databases">
        <title>Another draft genome of Portunus trituberculatus and its Hox gene families provides insights of decapod evolution.</title>
        <authorList>
            <person name="Jeong J.-H."/>
            <person name="Song I."/>
            <person name="Kim S."/>
            <person name="Choi T."/>
            <person name="Kim D."/>
            <person name="Ryu S."/>
            <person name="Kim W."/>
        </authorList>
    </citation>
    <scope>NUCLEOTIDE SEQUENCE [LARGE SCALE GENOMIC DNA]</scope>
    <source>
        <tissue evidence="1">Muscle</tissue>
    </source>
</reference>
<keyword evidence="2" id="KW-1185">Reference proteome</keyword>
<evidence type="ECO:0000313" key="1">
    <source>
        <dbReference type="EMBL" id="MPC66517.1"/>
    </source>
</evidence>
<evidence type="ECO:0000313" key="2">
    <source>
        <dbReference type="Proteomes" id="UP000324222"/>
    </source>
</evidence>
<comment type="caution">
    <text evidence="1">The sequence shown here is derived from an EMBL/GenBank/DDBJ whole genome shotgun (WGS) entry which is preliminary data.</text>
</comment>
<name>A0A5B7HB48_PORTR</name>
<dbReference type="AlphaFoldDB" id="A0A5B7HB48"/>
<dbReference type="EMBL" id="VSRR010024871">
    <property type="protein sequence ID" value="MPC66517.1"/>
    <property type="molecule type" value="Genomic_DNA"/>
</dbReference>
<gene>
    <name evidence="1" type="ORF">E2C01_060665</name>
</gene>